<evidence type="ECO:0000259" key="6">
    <source>
        <dbReference type="PROSITE" id="PS50011"/>
    </source>
</evidence>
<feature type="compositionally biased region" description="Basic and acidic residues" evidence="5">
    <location>
        <begin position="1"/>
        <end position="19"/>
    </location>
</feature>
<dbReference type="EMBL" id="CP043494">
    <property type="protein sequence ID" value="WNG51582.1"/>
    <property type="molecule type" value="Genomic_DNA"/>
</dbReference>
<keyword evidence="9" id="KW-1185">Reference proteome</keyword>
<dbReference type="SUPFAM" id="SSF48452">
    <property type="entry name" value="TPR-like"/>
    <property type="match status" value="1"/>
</dbReference>
<sequence>MGRTGEHDGQGPVEPHPEDAEPGFDAEFGDGSDFSDSFLMEVASSTLHTPFRRLLPGERLGGSDGRRFEILEELGEGAMGQVFRARDDELQRVVALKFLFPREELAGMGLREARAIAQLDHENIVRIFDVSEWSSGPGEPTVPFLVMECLEGESLSDVLKRERKLPLRRALEIMRDVAAGLAHAHEHHIIHRDLKPNNVFITHGGTVKLLDFGLAWVAASGAASVPHLPTAGTPPYMAPEQWRGGKVDERTDIWAAGVMLHELLTGELPYPHLLLEELRAQVLSPEPVPSVRAHHPELPWELESLLSVALEKDPAQRLLSAAELREELRELEEHLRPGRGAQRSVAPQRRQVTLVYCRVEGLSALAEELDPEDFGELEAAFHRAASEAIQHHGGFITLCMGDEMLACFGYPVAKEGDSECAVLAGLALPKAVHEALQGRLPPGPLPALAVQVGIDTDMVVLDDILPELRGRTPTIQGEAPRIATWLARHAGPDEVVLGSGTYSLVQRAFDTEALGTRAFDGRRSFQVYRVLRSRAAVIRFERTLAKDGKLSPLVGRERELRVMLEAWERAREGRGGYVLISGEAGIGKSRLIQELIERVSLDEPLLLRLQCWSQFSTSALHPLIEMLQRVWVNPERSPEENLRALERNLAQRELTPLQERVLASLVSLPVAEDSPHLRLTPQRQKEETLAGLATLLVHEAGERPVLVVVEDLHWADPSTLQMLGYLLDIVERVGLLFVLSARPEFRPPWVQHSGFQSLALERLPAERTAQLVKEVARGQELPDEVVTQLVTRTDGIPLFVEEMTRVMLESGAEASIPVTLQELLLARLDSLPLRQKQLAQLCAVIGRGFSHALLARLTGLGGTVLRRDLAGLVAAGLLQSRDEGAEPGYQFRHALIQESAYQSLPRSARRQYHQRIAQALVEHFPAQAESRPELLAHHYTEAGLPKPAIHYWKLAGMRASQRSANEEAVSHLTLALKLLRSLPDSTSLTQDELQLLIALGMPLVQVQGFRSPEVERTYTRVQQLIREVGEALPRLELSFWGSFAYYFARGKTRDAHEVAELLVGLGERQHNLELLSMGHRMMATDLFTWGEMSKSLRHVELALESSDFELEQHRTLAVRQWVNPRVAALAYGTLPLSATGQDERAEHFTRQALELAGRIGHAHTTALALTYCAIGSQLRWDARTTLGLVDQCIPLSREHRFLLWYLWPSALRAWALAELGRPQEGLVVMREVLEQWTRSGLLAGMHHNLGMLAHIHLRLGQAQEGLAAVEEAMTWPAVTEEYSYLPELHRARGELLRLAGREDEAREAFLEAIRFAREHEMRAYEQRAQASLRRQFQALGLHEEAALHP</sequence>
<evidence type="ECO:0000313" key="8">
    <source>
        <dbReference type="EMBL" id="WNG51582.1"/>
    </source>
</evidence>
<dbReference type="PROSITE" id="PS00108">
    <property type="entry name" value="PROTEIN_KINASE_ST"/>
    <property type="match status" value="1"/>
</dbReference>
<dbReference type="Gene3D" id="3.30.200.20">
    <property type="entry name" value="Phosphorylase Kinase, domain 1"/>
    <property type="match status" value="1"/>
</dbReference>
<dbReference type="InterPro" id="IPR029787">
    <property type="entry name" value="Nucleotide_cyclase"/>
</dbReference>
<evidence type="ECO:0000259" key="7">
    <source>
        <dbReference type="PROSITE" id="PS50125"/>
    </source>
</evidence>
<comment type="subcellular location">
    <subcellularLocation>
        <location evidence="1">Membrane</location>
        <topology evidence="1">Single-pass membrane protein</topology>
    </subcellularLocation>
</comment>
<evidence type="ECO:0000256" key="2">
    <source>
        <dbReference type="ARBA" id="ARBA00022741"/>
    </source>
</evidence>
<organism evidence="8 9">
    <name type="scientific">Archangium minus</name>
    <dbReference type="NCBI Taxonomy" id="83450"/>
    <lineage>
        <taxon>Bacteria</taxon>
        <taxon>Pseudomonadati</taxon>
        <taxon>Myxococcota</taxon>
        <taxon>Myxococcia</taxon>
        <taxon>Myxococcales</taxon>
        <taxon>Cystobacterineae</taxon>
        <taxon>Archangiaceae</taxon>
        <taxon>Archangium</taxon>
    </lineage>
</organism>
<reference evidence="8 9" key="1">
    <citation type="submission" date="2019-08" db="EMBL/GenBank/DDBJ databases">
        <title>Archangium and Cystobacter genomes.</title>
        <authorList>
            <person name="Chen I.-C.K."/>
            <person name="Wielgoss S."/>
        </authorList>
    </citation>
    <scope>NUCLEOTIDE SEQUENCE [LARGE SCALE GENOMIC DNA]</scope>
    <source>
        <strain evidence="8 9">Cbm 6</strain>
    </source>
</reference>
<dbReference type="SUPFAM" id="SSF52540">
    <property type="entry name" value="P-loop containing nucleoside triphosphate hydrolases"/>
    <property type="match status" value="1"/>
</dbReference>
<feature type="region of interest" description="Disordered" evidence="5">
    <location>
        <begin position="1"/>
        <end position="27"/>
    </location>
</feature>
<dbReference type="InterPro" id="IPR027417">
    <property type="entry name" value="P-loop_NTPase"/>
</dbReference>
<evidence type="ECO:0000256" key="5">
    <source>
        <dbReference type="SAM" id="MobiDB-lite"/>
    </source>
</evidence>
<keyword evidence="2 4" id="KW-0547">Nucleotide-binding</keyword>
<dbReference type="SUPFAM" id="SSF56112">
    <property type="entry name" value="Protein kinase-like (PK-like)"/>
    <property type="match status" value="1"/>
</dbReference>
<dbReference type="PANTHER" id="PTHR16305:SF28">
    <property type="entry name" value="GUANYLATE CYCLASE DOMAIN-CONTAINING PROTEIN"/>
    <property type="match status" value="1"/>
</dbReference>
<dbReference type="PROSITE" id="PS50011">
    <property type="entry name" value="PROTEIN_KINASE_DOM"/>
    <property type="match status" value="1"/>
</dbReference>
<dbReference type="InterPro" id="IPR000719">
    <property type="entry name" value="Prot_kinase_dom"/>
</dbReference>
<protein>
    <submittedName>
        <fullName evidence="8">Protein kinase</fullName>
    </submittedName>
</protein>
<dbReference type="Pfam" id="PF00069">
    <property type="entry name" value="Pkinase"/>
    <property type="match status" value="1"/>
</dbReference>
<name>A0ABY9X880_9BACT</name>
<gene>
    <name evidence="8" type="ORF">F0U60_51200</name>
</gene>
<dbReference type="InterPro" id="IPR008271">
    <property type="entry name" value="Ser/Thr_kinase_AS"/>
</dbReference>
<dbReference type="CDD" id="cd14014">
    <property type="entry name" value="STKc_PknB_like"/>
    <property type="match status" value="1"/>
</dbReference>
<evidence type="ECO:0000256" key="4">
    <source>
        <dbReference type="PROSITE-ProRule" id="PRU10141"/>
    </source>
</evidence>
<evidence type="ECO:0000256" key="1">
    <source>
        <dbReference type="ARBA" id="ARBA00004167"/>
    </source>
</evidence>
<dbReference type="SUPFAM" id="SSF55073">
    <property type="entry name" value="Nucleotide cyclase"/>
    <property type="match status" value="1"/>
</dbReference>
<feature type="domain" description="Protein kinase" evidence="6">
    <location>
        <begin position="68"/>
        <end position="335"/>
    </location>
</feature>
<dbReference type="PROSITE" id="PS00107">
    <property type="entry name" value="PROTEIN_KINASE_ATP"/>
    <property type="match status" value="1"/>
</dbReference>
<keyword evidence="8" id="KW-0808">Transferase</keyword>
<dbReference type="Gene3D" id="3.30.70.1230">
    <property type="entry name" value="Nucleotide cyclase"/>
    <property type="match status" value="1"/>
</dbReference>
<dbReference type="Gene3D" id="1.10.510.10">
    <property type="entry name" value="Transferase(Phosphotransferase) domain 1"/>
    <property type="match status" value="1"/>
</dbReference>
<dbReference type="GO" id="GO:0016301">
    <property type="term" value="F:kinase activity"/>
    <property type="evidence" value="ECO:0007669"/>
    <property type="project" value="UniProtKB-KW"/>
</dbReference>
<dbReference type="InterPro" id="IPR011009">
    <property type="entry name" value="Kinase-like_dom_sf"/>
</dbReference>
<proteinExistence type="predicted"/>
<dbReference type="InterPro" id="IPR001054">
    <property type="entry name" value="A/G_cyclase"/>
</dbReference>
<dbReference type="RefSeq" id="WP_395811848.1">
    <property type="nucleotide sequence ID" value="NZ_CP043494.1"/>
</dbReference>
<dbReference type="PANTHER" id="PTHR16305">
    <property type="entry name" value="TESTICULAR SOLUBLE ADENYLYL CYCLASE"/>
    <property type="match status" value="1"/>
</dbReference>
<dbReference type="Pfam" id="PF13191">
    <property type="entry name" value="AAA_16"/>
    <property type="match status" value="1"/>
</dbReference>
<evidence type="ECO:0000313" key="9">
    <source>
        <dbReference type="Proteomes" id="UP001611383"/>
    </source>
</evidence>
<evidence type="ECO:0000256" key="3">
    <source>
        <dbReference type="ARBA" id="ARBA00022840"/>
    </source>
</evidence>
<feature type="domain" description="Guanylate cyclase" evidence="7">
    <location>
        <begin position="353"/>
        <end position="487"/>
    </location>
</feature>
<dbReference type="Proteomes" id="UP001611383">
    <property type="component" value="Chromosome"/>
</dbReference>
<keyword evidence="3 4" id="KW-0067">ATP-binding</keyword>
<keyword evidence="8" id="KW-0418">Kinase</keyword>
<dbReference type="CDD" id="cd07302">
    <property type="entry name" value="CHD"/>
    <property type="match status" value="1"/>
</dbReference>
<dbReference type="SMART" id="SM00220">
    <property type="entry name" value="S_TKc"/>
    <property type="match status" value="1"/>
</dbReference>
<accession>A0ABY9X880</accession>
<feature type="binding site" evidence="4">
    <location>
        <position position="97"/>
    </location>
    <ligand>
        <name>ATP</name>
        <dbReference type="ChEBI" id="CHEBI:30616"/>
    </ligand>
</feature>
<dbReference type="Gene3D" id="1.25.40.10">
    <property type="entry name" value="Tetratricopeptide repeat domain"/>
    <property type="match status" value="1"/>
</dbReference>
<dbReference type="PROSITE" id="PS50125">
    <property type="entry name" value="GUANYLATE_CYCLASE_2"/>
    <property type="match status" value="1"/>
</dbReference>
<dbReference type="Gene3D" id="3.40.50.300">
    <property type="entry name" value="P-loop containing nucleotide triphosphate hydrolases"/>
    <property type="match status" value="1"/>
</dbReference>
<dbReference type="InterPro" id="IPR041664">
    <property type="entry name" value="AAA_16"/>
</dbReference>
<dbReference type="InterPro" id="IPR011990">
    <property type="entry name" value="TPR-like_helical_dom_sf"/>
</dbReference>
<dbReference type="InterPro" id="IPR017441">
    <property type="entry name" value="Protein_kinase_ATP_BS"/>
</dbReference>